<name>A0A1H3PEF2_9BACT</name>
<evidence type="ECO:0000313" key="2">
    <source>
        <dbReference type="EMBL" id="SDY99323.1"/>
    </source>
</evidence>
<sequence length="209" mass="24157">MSKEKLDVLIAKGYDFDIKEAFEKAWQLFLAQPVLSISYTLLILSIQLLFVVYLKDFTLLYSILLAPPFFSGFYLAANKINQNQPVIYPDFFRGFMFFLPVVSIWLIGQILTFFGIVLLVIPGIYLMVAYSFAVLMAIFGGFDFWNALEASRKLITVRWWKFFLLTLILIVMNFLGLLLFGMGLLVTVPMTFYVTYVIFEDLTKDVFSE</sequence>
<comment type="caution">
    <text evidence="2">The sequence shown here is derived from an EMBL/GenBank/DDBJ whole genome shotgun (WGS) entry which is preliminary data.</text>
</comment>
<gene>
    <name evidence="2" type="ORF">SAMN05444412_104220</name>
</gene>
<feature type="transmembrane region" description="Helical" evidence="1">
    <location>
        <begin position="59"/>
        <end position="77"/>
    </location>
</feature>
<organism evidence="2 3">
    <name type="scientific">Rhodonellum ikkaensis</name>
    <dbReference type="NCBI Taxonomy" id="336829"/>
    <lineage>
        <taxon>Bacteria</taxon>
        <taxon>Pseudomonadati</taxon>
        <taxon>Bacteroidota</taxon>
        <taxon>Cytophagia</taxon>
        <taxon>Cytophagales</taxon>
        <taxon>Cytophagaceae</taxon>
        <taxon>Rhodonellum</taxon>
    </lineage>
</organism>
<feature type="transmembrane region" description="Helical" evidence="1">
    <location>
        <begin position="28"/>
        <end position="53"/>
    </location>
</feature>
<keyword evidence="1" id="KW-0472">Membrane</keyword>
<accession>A0A1H3PEF2</accession>
<keyword evidence="3" id="KW-1185">Reference proteome</keyword>
<evidence type="ECO:0000256" key="1">
    <source>
        <dbReference type="SAM" id="Phobius"/>
    </source>
</evidence>
<dbReference type="PANTHER" id="PTHR40076:SF1">
    <property type="entry name" value="MEMBRANE PROTEIN"/>
    <property type="match status" value="1"/>
</dbReference>
<proteinExistence type="predicted"/>
<feature type="transmembrane region" description="Helical" evidence="1">
    <location>
        <begin position="97"/>
        <end position="121"/>
    </location>
</feature>
<dbReference type="Proteomes" id="UP000199663">
    <property type="component" value="Unassembled WGS sequence"/>
</dbReference>
<feature type="transmembrane region" description="Helical" evidence="1">
    <location>
        <begin position="127"/>
        <end position="148"/>
    </location>
</feature>
<dbReference type="InterPro" id="IPR010380">
    <property type="entry name" value="DUF975"/>
</dbReference>
<keyword evidence="1" id="KW-0812">Transmembrane</keyword>
<dbReference type="EMBL" id="FNQC01000004">
    <property type="protein sequence ID" value="SDY99323.1"/>
    <property type="molecule type" value="Genomic_DNA"/>
</dbReference>
<keyword evidence="1" id="KW-1133">Transmembrane helix</keyword>
<feature type="transmembrane region" description="Helical" evidence="1">
    <location>
        <begin position="160"/>
        <end position="186"/>
    </location>
</feature>
<dbReference type="PANTHER" id="PTHR40076">
    <property type="entry name" value="MEMBRANE PROTEIN-RELATED"/>
    <property type="match status" value="1"/>
</dbReference>
<evidence type="ECO:0000313" key="3">
    <source>
        <dbReference type="Proteomes" id="UP000199663"/>
    </source>
</evidence>
<reference evidence="2 3" key="1">
    <citation type="submission" date="2016-10" db="EMBL/GenBank/DDBJ databases">
        <authorList>
            <person name="Varghese N."/>
            <person name="Submissions S."/>
        </authorList>
    </citation>
    <scope>NUCLEOTIDE SEQUENCE [LARGE SCALE GENOMIC DNA]</scope>
    <source>
        <strain evidence="2 3">DSM 17997</strain>
    </source>
</reference>
<protein>
    <submittedName>
        <fullName evidence="2">Uncharacterized protein</fullName>
    </submittedName>
</protein>
<dbReference type="RefSeq" id="WP_019597986.1">
    <property type="nucleotide sequence ID" value="NZ_FNQC01000004.1"/>
</dbReference>